<feature type="chain" id="PRO_5045500196" evidence="1">
    <location>
        <begin position="21"/>
        <end position="436"/>
    </location>
</feature>
<dbReference type="PANTHER" id="PTHR43649:SF14">
    <property type="entry name" value="BLR3389 PROTEIN"/>
    <property type="match status" value="1"/>
</dbReference>
<accession>A0ABX0YPV5</accession>
<keyword evidence="3" id="KW-1185">Reference proteome</keyword>
<name>A0ABX0YPV5_STRTL</name>
<keyword evidence="1" id="KW-0732">Signal</keyword>
<gene>
    <name evidence="2" type="ORF">HCJ95_09940</name>
</gene>
<reference evidence="2 3" key="1">
    <citation type="submission" date="2020-03" db="EMBL/GenBank/DDBJ databases">
        <title>WGS of actinomycetes isolated from Thailand.</title>
        <authorList>
            <person name="Thawai C."/>
        </authorList>
    </citation>
    <scope>NUCLEOTIDE SEQUENCE [LARGE SCALE GENOMIC DNA]</scope>
    <source>
        <strain evidence="2 3">NBRC 13905</strain>
    </source>
</reference>
<feature type="signal peptide" evidence="1">
    <location>
        <begin position="1"/>
        <end position="20"/>
    </location>
</feature>
<comment type="caution">
    <text evidence="2">The sequence shown here is derived from an EMBL/GenBank/DDBJ whole genome shotgun (WGS) entry which is preliminary data.</text>
</comment>
<sequence length="436" mass="46692">MQSYSRRWFLGAGATTLISAAGLTACGSGSGSGGSGGTITAMVYGDDAVKVQDKAASRFNASAEAKKANAKVKMERIPASDYPAKLRTAMGSPNAPDIFFNWGGGSIKAYKEAGQLVDLTDVIKSDEVLSTGFLPSVVAAGSLDGHEYGIPMRGMQPVLLFYNKSVFTEHKLTPPTTWDQLLDNVAKLKKAGVTPFALGGVEIWPELMWLEYLVDRIGGPQVFDKIRNGDASGWGDPAVLKAAQTVKQLVDEGAFGKGFSSVSYNNGGAPALLAKGKAGMHLMGSWEYSTQLGKFPDFAKKDLGWCAFPSFEGGAGDIRNVVGNPCNYWSVNARTGNKDGAIAFLRDCASEAYTKDLIDNGDVPTTTIAENMLDSSPNPEFAKFQYQLVQKAPNFTLSWDQAVDPDWQQPMLTEINKLFVGKSSPEQFVSALKGLK</sequence>
<dbReference type="RefSeq" id="WP_168131391.1">
    <property type="nucleotide sequence ID" value="NZ_BMVZ01000009.1"/>
</dbReference>
<organism evidence="2 3">
    <name type="scientific">Streptomyces thermoviolaceus subsp. thermoviolaceus</name>
    <dbReference type="NCBI Taxonomy" id="66860"/>
    <lineage>
        <taxon>Bacteria</taxon>
        <taxon>Bacillati</taxon>
        <taxon>Actinomycetota</taxon>
        <taxon>Actinomycetes</taxon>
        <taxon>Kitasatosporales</taxon>
        <taxon>Streptomycetaceae</taxon>
        <taxon>Streptomyces</taxon>
    </lineage>
</organism>
<dbReference type="Proteomes" id="UP000635996">
    <property type="component" value="Unassembled WGS sequence"/>
</dbReference>
<dbReference type="EMBL" id="JAATEL010000008">
    <property type="protein sequence ID" value="NJP14606.1"/>
    <property type="molecule type" value="Genomic_DNA"/>
</dbReference>
<dbReference type="InterPro" id="IPR050490">
    <property type="entry name" value="Bact_solute-bd_prot1"/>
</dbReference>
<dbReference type="Pfam" id="PF01547">
    <property type="entry name" value="SBP_bac_1"/>
    <property type="match status" value="1"/>
</dbReference>
<evidence type="ECO:0000313" key="2">
    <source>
        <dbReference type="EMBL" id="NJP14606.1"/>
    </source>
</evidence>
<evidence type="ECO:0000256" key="1">
    <source>
        <dbReference type="SAM" id="SignalP"/>
    </source>
</evidence>
<proteinExistence type="predicted"/>
<dbReference type="Gene3D" id="3.40.190.10">
    <property type="entry name" value="Periplasmic binding protein-like II"/>
    <property type="match status" value="2"/>
</dbReference>
<protein>
    <submittedName>
        <fullName evidence="2">Extracellular solute-binding protein</fullName>
    </submittedName>
</protein>
<dbReference type="InterPro" id="IPR006059">
    <property type="entry name" value="SBP"/>
</dbReference>
<dbReference type="PANTHER" id="PTHR43649">
    <property type="entry name" value="ARABINOSE-BINDING PROTEIN-RELATED"/>
    <property type="match status" value="1"/>
</dbReference>
<dbReference type="SUPFAM" id="SSF53850">
    <property type="entry name" value="Periplasmic binding protein-like II"/>
    <property type="match status" value="1"/>
</dbReference>
<dbReference type="PROSITE" id="PS51257">
    <property type="entry name" value="PROKAR_LIPOPROTEIN"/>
    <property type="match status" value="1"/>
</dbReference>
<evidence type="ECO:0000313" key="3">
    <source>
        <dbReference type="Proteomes" id="UP000635996"/>
    </source>
</evidence>